<dbReference type="Proteomes" id="UP000552097">
    <property type="component" value="Unassembled WGS sequence"/>
</dbReference>
<dbReference type="SUPFAM" id="SSF53335">
    <property type="entry name" value="S-adenosyl-L-methionine-dependent methyltransferases"/>
    <property type="match status" value="1"/>
</dbReference>
<dbReference type="CDD" id="cd02440">
    <property type="entry name" value="AdoMet_MTases"/>
    <property type="match status" value="1"/>
</dbReference>
<feature type="region of interest" description="Disordered" evidence="2">
    <location>
        <begin position="213"/>
        <end position="235"/>
    </location>
</feature>
<dbReference type="Gene3D" id="3.40.50.150">
    <property type="entry name" value="Vaccinia Virus protein VP39"/>
    <property type="match status" value="1"/>
</dbReference>
<evidence type="ECO:0000256" key="2">
    <source>
        <dbReference type="SAM" id="MobiDB-lite"/>
    </source>
</evidence>
<protein>
    <submittedName>
        <fullName evidence="4">SAM-dependent methyltransferase</fullName>
    </submittedName>
</protein>
<name>A0A7W9LZ93_9PSEU</name>
<accession>A0A7W9LZ93</accession>
<keyword evidence="1 4" id="KW-0808">Transferase</keyword>
<dbReference type="GO" id="GO:0032259">
    <property type="term" value="P:methylation"/>
    <property type="evidence" value="ECO:0007669"/>
    <property type="project" value="UniProtKB-KW"/>
</dbReference>
<dbReference type="Pfam" id="PF13649">
    <property type="entry name" value="Methyltransf_25"/>
    <property type="match status" value="1"/>
</dbReference>
<organism evidence="4 5">
    <name type="scientific">Saccharothrix ecbatanensis</name>
    <dbReference type="NCBI Taxonomy" id="1105145"/>
    <lineage>
        <taxon>Bacteria</taxon>
        <taxon>Bacillati</taxon>
        <taxon>Actinomycetota</taxon>
        <taxon>Actinomycetes</taxon>
        <taxon>Pseudonocardiales</taxon>
        <taxon>Pseudonocardiaceae</taxon>
        <taxon>Saccharothrix</taxon>
    </lineage>
</organism>
<dbReference type="InterPro" id="IPR041698">
    <property type="entry name" value="Methyltransf_25"/>
</dbReference>
<dbReference type="RefSeq" id="WP_221483371.1">
    <property type="nucleotide sequence ID" value="NZ_JACHMO010000001.1"/>
</dbReference>
<keyword evidence="5" id="KW-1185">Reference proteome</keyword>
<reference evidence="4 5" key="1">
    <citation type="submission" date="2020-08" db="EMBL/GenBank/DDBJ databases">
        <title>Sequencing the genomes of 1000 actinobacteria strains.</title>
        <authorList>
            <person name="Klenk H.-P."/>
        </authorList>
    </citation>
    <scope>NUCLEOTIDE SEQUENCE [LARGE SCALE GENOMIC DNA]</scope>
    <source>
        <strain evidence="4 5">DSM 45486</strain>
    </source>
</reference>
<feature type="domain" description="Methyltransferase" evidence="3">
    <location>
        <begin position="43"/>
        <end position="139"/>
    </location>
</feature>
<dbReference type="PANTHER" id="PTHR43861">
    <property type="entry name" value="TRANS-ACONITATE 2-METHYLTRANSFERASE-RELATED"/>
    <property type="match status" value="1"/>
</dbReference>
<evidence type="ECO:0000313" key="4">
    <source>
        <dbReference type="EMBL" id="MBB5801611.1"/>
    </source>
</evidence>
<dbReference type="PANTHER" id="PTHR43861:SF3">
    <property type="entry name" value="PUTATIVE (AFU_ORTHOLOGUE AFUA_2G14390)-RELATED"/>
    <property type="match status" value="1"/>
</dbReference>
<dbReference type="GO" id="GO:0008168">
    <property type="term" value="F:methyltransferase activity"/>
    <property type="evidence" value="ECO:0007669"/>
    <property type="project" value="UniProtKB-KW"/>
</dbReference>
<dbReference type="InterPro" id="IPR029063">
    <property type="entry name" value="SAM-dependent_MTases_sf"/>
</dbReference>
<sequence length="235" mass="25510">MNTDVNMTEDHWETFYREKGQIWTGSVNELFEREVSQLTPGTVLDLGCGEGGDALWLASRGWTVTAVDVSTTALARGAARATEAGLAARIDWQQHDLARSFPTGTYDLVSAMFLHSAVAADGERHAILARAAEAVAPGGVLLIVGHGGWASWQHDHPHANHHFDTNAELLESLKLDQRWTVEVDETVERDMTGPNGEEGTRSDHVLCLIAPASQMAARSPGESTARAPFSDDRRA</sequence>
<dbReference type="AlphaFoldDB" id="A0A7W9LZ93"/>
<comment type="caution">
    <text evidence="4">The sequence shown here is derived from an EMBL/GenBank/DDBJ whole genome shotgun (WGS) entry which is preliminary data.</text>
</comment>
<dbReference type="EMBL" id="JACHMO010000001">
    <property type="protein sequence ID" value="MBB5801611.1"/>
    <property type="molecule type" value="Genomic_DNA"/>
</dbReference>
<evidence type="ECO:0000313" key="5">
    <source>
        <dbReference type="Proteomes" id="UP000552097"/>
    </source>
</evidence>
<evidence type="ECO:0000259" key="3">
    <source>
        <dbReference type="Pfam" id="PF13649"/>
    </source>
</evidence>
<proteinExistence type="predicted"/>
<keyword evidence="4" id="KW-0489">Methyltransferase</keyword>
<evidence type="ECO:0000256" key="1">
    <source>
        <dbReference type="ARBA" id="ARBA00022679"/>
    </source>
</evidence>
<gene>
    <name evidence="4" type="ORF">F4560_001379</name>
</gene>